<dbReference type="RefSeq" id="WP_007411105.1">
    <property type="nucleotide sequence ID" value="NZ_CALLWX010000024.1"/>
</dbReference>
<accession>A0AAQ1ZIR5</accession>
<dbReference type="Proteomes" id="UP000255283">
    <property type="component" value="Unassembled WGS sequence"/>
</dbReference>
<name>A0AAQ1ZIR5_9BACT</name>
<dbReference type="InterPro" id="IPR023214">
    <property type="entry name" value="HAD_sf"/>
</dbReference>
<reference evidence="1 2" key="1">
    <citation type="submission" date="2018-06" db="EMBL/GenBank/DDBJ databases">
        <authorList>
            <consortium name="Pathogen Informatics"/>
            <person name="Doyle S."/>
        </authorList>
    </citation>
    <scope>NUCLEOTIDE SEQUENCE [LARGE SCALE GENOMIC DNA]</scope>
    <source>
        <strain evidence="1 2">NCTC13063</strain>
    </source>
</reference>
<keyword evidence="1" id="KW-0378">Hydrolase</keyword>
<dbReference type="InterPro" id="IPR036412">
    <property type="entry name" value="HAD-like_sf"/>
</dbReference>
<sequence length="284" mass="32676">MEEHSKVALIYDFDGTLSPGNMQEFGFIQAIGKDKDEFWAKNRQLSEENDANGILCYMYLMLQAALQNNISLKRESFRHFGSKIELYEGVKGWFKLVGDYGRSIGLDVRHYINSSGLKEMIEGTSIAHEFDNIYACSYLYDDNGSAYWPAIAVDYTTKTQFLFKINKGIEAVSDDIKINEYVPENERPIPFTHMIYFGDGETDIPCMKMVKEHGGHSIAVYSDKRKEATALKLIDENRVNFVCRADYRESGEIYHVVRRILDKVKADCEFNKLLRVHHDKIASE</sequence>
<evidence type="ECO:0000313" key="2">
    <source>
        <dbReference type="Proteomes" id="UP000255283"/>
    </source>
</evidence>
<dbReference type="GO" id="GO:0016787">
    <property type="term" value="F:hydrolase activity"/>
    <property type="evidence" value="ECO:0007669"/>
    <property type="project" value="UniProtKB-KW"/>
</dbReference>
<dbReference type="Gene3D" id="3.40.50.1000">
    <property type="entry name" value="HAD superfamily/HAD-like"/>
    <property type="match status" value="1"/>
</dbReference>
<proteinExistence type="predicted"/>
<protein>
    <submittedName>
        <fullName evidence="1">HAD phosphoserine phosphatase-like hydrolase, family IB</fullName>
    </submittedName>
</protein>
<gene>
    <name evidence="1" type="ORF">NCTC13063_00835</name>
</gene>
<comment type="caution">
    <text evidence="1">The sequence shown here is derived from an EMBL/GenBank/DDBJ whole genome shotgun (WGS) entry which is preliminary data.</text>
</comment>
<dbReference type="Pfam" id="PF12710">
    <property type="entry name" value="HAD"/>
    <property type="match status" value="1"/>
</dbReference>
<organism evidence="1 2">
    <name type="scientific">Segatella buccae</name>
    <dbReference type="NCBI Taxonomy" id="28126"/>
    <lineage>
        <taxon>Bacteria</taxon>
        <taxon>Pseudomonadati</taxon>
        <taxon>Bacteroidota</taxon>
        <taxon>Bacteroidia</taxon>
        <taxon>Bacteroidales</taxon>
        <taxon>Prevotellaceae</taxon>
        <taxon>Segatella</taxon>
    </lineage>
</organism>
<dbReference type="SUPFAM" id="SSF56784">
    <property type="entry name" value="HAD-like"/>
    <property type="match status" value="1"/>
</dbReference>
<evidence type="ECO:0000313" key="1">
    <source>
        <dbReference type="EMBL" id="SUB79568.1"/>
    </source>
</evidence>
<dbReference type="EMBL" id="UGTJ01000001">
    <property type="protein sequence ID" value="SUB79568.1"/>
    <property type="molecule type" value="Genomic_DNA"/>
</dbReference>
<dbReference type="AlphaFoldDB" id="A0AAQ1ZIR5"/>